<dbReference type="Gene3D" id="1.20.1260.10">
    <property type="match status" value="1"/>
</dbReference>
<name>A0A2A2TLH0_9CYAN</name>
<dbReference type="PANTHER" id="PTHR36933">
    <property type="entry name" value="SLL0788 PROTEIN"/>
    <property type="match status" value="1"/>
</dbReference>
<accession>A0A2A2TLH0</accession>
<comment type="caution">
    <text evidence="4">The sequence shown here is derived from an EMBL/GenBank/DDBJ whole genome shotgun (WGS) entry which is preliminary data.</text>
</comment>
<evidence type="ECO:0000256" key="1">
    <source>
        <dbReference type="SAM" id="MobiDB-lite"/>
    </source>
</evidence>
<dbReference type="InterPro" id="IPR012347">
    <property type="entry name" value="Ferritin-like"/>
</dbReference>
<dbReference type="OrthoDB" id="517560at2"/>
<dbReference type="AlphaFoldDB" id="A0A2A2TLH0"/>
<dbReference type="Proteomes" id="UP000218238">
    <property type="component" value="Unassembled WGS sequence"/>
</dbReference>
<feature type="region of interest" description="Disordered" evidence="1">
    <location>
        <begin position="29"/>
        <end position="50"/>
    </location>
</feature>
<evidence type="ECO:0000313" key="4">
    <source>
        <dbReference type="EMBL" id="PAX58441.1"/>
    </source>
</evidence>
<dbReference type="InterPro" id="IPR005183">
    <property type="entry name" value="DUF305_CopM-like"/>
</dbReference>
<sequence length="217" mass="25165">MNNKNLVHGFISLLTSSAIAGLLITNSTKAQSPNSQHNIHHPNSQVTPNQKRGMMTHDQHFIEMMIPHHEQAIQMADLALNRSKRPEIIKLAQAIKKEQNSEIQQMRTWYKTWYGKDVPVVAMKDETMMQMHQGMNQGMMDTSMHQNMMNMKVDLQALKNASDFDQEFIRQMITHHKMAVMMSQMLTNKGQKPQLRQLAQSIIKTQTAEINQMQQWR</sequence>
<dbReference type="RefSeq" id="WP_095721086.1">
    <property type="nucleotide sequence ID" value="NZ_NTFS01000055.1"/>
</dbReference>
<evidence type="ECO:0000259" key="3">
    <source>
        <dbReference type="Pfam" id="PF03713"/>
    </source>
</evidence>
<feature type="domain" description="DUF305" evidence="3">
    <location>
        <begin position="58"/>
        <end position="216"/>
    </location>
</feature>
<evidence type="ECO:0000256" key="2">
    <source>
        <dbReference type="SAM" id="SignalP"/>
    </source>
</evidence>
<protein>
    <submittedName>
        <fullName evidence="4">DUF305 domain-containing protein</fullName>
    </submittedName>
</protein>
<evidence type="ECO:0000313" key="5">
    <source>
        <dbReference type="Proteomes" id="UP000218238"/>
    </source>
</evidence>
<keyword evidence="5" id="KW-1185">Reference proteome</keyword>
<feature type="signal peptide" evidence="2">
    <location>
        <begin position="1"/>
        <end position="20"/>
    </location>
</feature>
<organism evidence="4 5">
    <name type="scientific">Brunnivagina elsteri CCALA 953</name>
    <dbReference type="NCBI Taxonomy" id="987040"/>
    <lineage>
        <taxon>Bacteria</taxon>
        <taxon>Bacillati</taxon>
        <taxon>Cyanobacteriota</taxon>
        <taxon>Cyanophyceae</taxon>
        <taxon>Nostocales</taxon>
        <taxon>Calotrichaceae</taxon>
        <taxon>Brunnivagina</taxon>
    </lineage>
</organism>
<proteinExistence type="predicted"/>
<feature type="chain" id="PRO_5013331003" evidence="2">
    <location>
        <begin position="21"/>
        <end position="217"/>
    </location>
</feature>
<dbReference type="PANTHER" id="PTHR36933:SF1">
    <property type="entry name" value="SLL0788 PROTEIN"/>
    <property type="match status" value="1"/>
</dbReference>
<gene>
    <name evidence="4" type="ORF">CK510_07370</name>
</gene>
<dbReference type="Pfam" id="PF03713">
    <property type="entry name" value="DUF305"/>
    <property type="match status" value="1"/>
</dbReference>
<reference evidence="4 5" key="1">
    <citation type="submission" date="2017-08" db="EMBL/GenBank/DDBJ databases">
        <title>Draft genome sequence of filamentous cyanobacterium Calothrix elsteri CCALA 953.</title>
        <authorList>
            <person name="Gagunashvili A.N."/>
            <person name="Elster J."/>
            <person name="Andresson O.S."/>
        </authorList>
    </citation>
    <scope>NUCLEOTIDE SEQUENCE [LARGE SCALE GENOMIC DNA]</scope>
    <source>
        <strain evidence="4 5">CCALA 953</strain>
    </source>
</reference>
<keyword evidence="2" id="KW-0732">Signal</keyword>
<dbReference type="EMBL" id="NTFS01000055">
    <property type="protein sequence ID" value="PAX58441.1"/>
    <property type="molecule type" value="Genomic_DNA"/>
</dbReference>